<protein>
    <submittedName>
        <fullName evidence="1">Uncharacterized protein</fullName>
    </submittedName>
</protein>
<proteinExistence type="predicted"/>
<evidence type="ECO:0000313" key="2">
    <source>
        <dbReference type="Proteomes" id="UP000886998"/>
    </source>
</evidence>
<gene>
    <name evidence="1" type="ORF">TNIN_253941</name>
</gene>
<sequence>MVSRIGERFLYCNGQCSMQFMGTVQYDTRSIEALGSLFEQFELDMTSYDIVNTIPFLFICDRCWKRICYFLASVDSDGVVDEDDIEKLLTKKWGREKEVKFAFAVTF</sequence>
<dbReference type="AlphaFoldDB" id="A0A8X6Y5B5"/>
<dbReference type="EMBL" id="BMAV01015688">
    <property type="protein sequence ID" value="GFY65787.1"/>
    <property type="molecule type" value="Genomic_DNA"/>
</dbReference>
<organism evidence="1 2">
    <name type="scientific">Trichonephila inaurata madagascariensis</name>
    <dbReference type="NCBI Taxonomy" id="2747483"/>
    <lineage>
        <taxon>Eukaryota</taxon>
        <taxon>Metazoa</taxon>
        <taxon>Ecdysozoa</taxon>
        <taxon>Arthropoda</taxon>
        <taxon>Chelicerata</taxon>
        <taxon>Arachnida</taxon>
        <taxon>Araneae</taxon>
        <taxon>Araneomorphae</taxon>
        <taxon>Entelegynae</taxon>
        <taxon>Araneoidea</taxon>
        <taxon>Nephilidae</taxon>
        <taxon>Trichonephila</taxon>
        <taxon>Trichonephila inaurata</taxon>
    </lineage>
</organism>
<dbReference type="Proteomes" id="UP000886998">
    <property type="component" value="Unassembled WGS sequence"/>
</dbReference>
<accession>A0A8X6Y5B5</accession>
<reference evidence="1" key="1">
    <citation type="submission" date="2020-08" db="EMBL/GenBank/DDBJ databases">
        <title>Multicomponent nature underlies the extraordinary mechanical properties of spider dragline silk.</title>
        <authorList>
            <person name="Kono N."/>
            <person name="Nakamura H."/>
            <person name="Mori M."/>
            <person name="Yoshida Y."/>
            <person name="Ohtoshi R."/>
            <person name="Malay A.D."/>
            <person name="Moran D.A.P."/>
            <person name="Tomita M."/>
            <person name="Numata K."/>
            <person name="Arakawa K."/>
        </authorList>
    </citation>
    <scope>NUCLEOTIDE SEQUENCE</scope>
</reference>
<name>A0A8X6Y5B5_9ARAC</name>
<evidence type="ECO:0000313" key="1">
    <source>
        <dbReference type="EMBL" id="GFY65787.1"/>
    </source>
</evidence>
<keyword evidence="2" id="KW-1185">Reference proteome</keyword>
<comment type="caution">
    <text evidence="1">The sequence shown here is derived from an EMBL/GenBank/DDBJ whole genome shotgun (WGS) entry which is preliminary data.</text>
</comment>